<feature type="chain" id="PRO_5045290344" evidence="1">
    <location>
        <begin position="22"/>
        <end position="197"/>
    </location>
</feature>
<sequence>MKTILTSISLLFISCFSFAQATIPSAEAQIKAAVMAAPADMRDKATVYGYSPNGDFAVLRKGTNEMICLADDPAQKGFNVSCYHKDLEPFMARGRELKKEGKSFQEISDMREKEAKSGKLKMPKNPSTLFVFTATDENVDLSTGDVKEGNYRYVVYIPYATSESTGLPLKPEAPGMPWIMDPGTHKAHIMITPPAKK</sequence>
<proteinExistence type="predicted"/>
<organism evidence="2 3">
    <name type="scientific">Rhodocytophaga aerolata</name>
    <dbReference type="NCBI Taxonomy" id="455078"/>
    <lineage>
        <taxon>Bacteria</taxon>
        <taxon>Pseudomonadati</taxon>
        <taxon>Bacteroidota</taxon>
        <taxon>Cytophagia</taxon>
        <taxon>Cytophagales</taxon>
        <taxon>Rhodocytophagaceae</taxon>
        <taxon>Rhodocytophaga</taxon>
    </lineage>
</organism>
<evidence type="ECO:0000313" key="3">
    <source>
        <dbReference type="Proteomes" id="UP001168528"/>
    </source>
</evidence>
<accession>A0ABT8RE11</accession>
<evidence type="ECO:0000313" key="2">
    <source>
        <dbReference type="EMBL" id="MDO1450333.1"/>
    </source>
</evidence>
<feature type="signal peptide" evidence="1">
    <location>
        <begin position="1"/>
        <end position="21"/>
    </location>
</feature>
<dbReference type="PROSITE" id="PS51257">
    <property type="entry name" value="PROKAR_LIPOPROTEIN"/>
    <property type="match status" value="1"/>
</dbReference>
<keyword evidence="3" id="KW-1185">Reference proteome</keyword>
<comment type="caution">
    <text evidence="2">The sequence shown here is derived from an EMBL/GenBank/DDBJ whole genome shotgun (WGS) entry which is preliminary data.</text>
</comment>
<evidence type="ECO:0000256" key="1">
    <source>
        <dbReference type="SAM" id="SignalP"/>
    </source>
</evidence>
<dbReference type="Proteomes" id="UP001168528">
    <property type="component" value="Unassembled WGS sequence"/>
</dbReference>
<protein>
    <submittedName>
        <fullName evidence="2">Uncharacterized protein</fullName>
    </submittedName>
</protein>
<keyword evidence="1" id="KW-0732">Signal</keyword>
<name>A0ABT8RE11_9BACT</name>
<gene>
    <name evidence="2" type="ORF">Q0590_28920</name>
</gene>
<dbReference type="RefSeq" id="WP_302041134.1">
    <property type="nucleotide sequence ID" value="NZ_JAUKPO010000028.1"/>
</dbReference>
<reference evidence="2" key="1">
    <citation type="submission" date="2023-07" db="EMBL/GenBank/DDBJ databases">
        <title>The genome sequence of Rhodocytophaga aerolata KACC 12507.</title>
        <authorList>
            <person name="Zhang X."/>
        </authorList>
    </citation>
    <scope>NUCLEOTIDE SEQUENCE</scope>
    <source>
        <strain evidence="2">KACC 12507</strain>
    </source>
</reference>
<dbReference type="EMBL" id="JAUKPO010000028">
    <property type="protein sequence ID" value="MDO1450333.1"/>
    <property type="molecule type" value="Genomic_DNA"/>
</dbReference>